<keyword evidence="9" id="KW-1185">Reference proteome</keyword>
<feature type="domain" description="G-protein coupled receptors family 1 profile" evidence="7">
    <location>
        <begin position="134"/>
        <end position="355"/>
    </location>
</feature>
<dbReference type="PANTHER" id="PTHR23017">
    <property type="entry name" value="SERPENTINE RECEPTOR, CLASS X"/>
    <property type="match status" value="1"/>
</dbReference>
<evidence type="ECO:0000256" key="4">
    <source>
        <dbReference type="ARBA" id="ARBA00023136"/>
    </source>
</evidence>
<feature type="transmembrane region" description="Helical" evidence="6">
    <location>
        <begin position="406"/>
        <end position="426"/>
    </location>
</feature>
<dbReference type="PROSITE" id="PS50262">
    <property type="entry name" value="G_PROTEIN_RECEP_F1_2"/>
    <property type="match status" value="1"/>
</dbReference>
<feature type="compositionally biased region" description="Basic and acidic residues" evidence="5">
    <location>
        <begin position="67"/>
        <end position="80"/>
    </location>
</feature>
<name>A0AAE9JKM0_CAEBR</name>
<protein>
    <recommendedName>
        <fullName evidence="7">G-protein coupled receptors family 1 profile domain-containing protein</fullName>
    </recommendedName>
</protein>
<evidence type="ECO:0000256" key="6">
    <source>
        <dbReference type="SAM" id="Phobius"/>
    </source>
</evidence>
<evidence type="ECO:0000256" key="3">
    <source>
        <dbReference type="ARBA" id="ARBA00022989"/>
    </source>
</evidence>
<dbReference type="Gene3D" id="1.20.1070.10">
    <property type="entry name" value="Rhodopsin 7-helix transmembrane proteins"/>
    <property type="match status" value="1"/>
</dbReference>
<keyword evidence="4 6" id="KW-0472">Membrane</keyword>
<sequence length="659" mass="74218">MGDQYLCLDQVKVDGNLPPPPPSKAGAPKPNIPPPPPPPPPKFSQPPPPPPTIPSPKSHREKSKSKNRIDNRSSSRKESSEGMTPDSAFEEEGHRPMVRFIIAITNGLFLIVLLLWTLTLLTGFHMISLTGLVGNFAVFMYATNLKILQNSFGRLSASQSFAEAVLCAVFLGFYCPMVLFDLSNFKEISSHVGLILLFCYDVCIFSHFFIAVNRLCAISFPIGYNKIFSEKNTRILIALSYLFPCFTSIYMHLANDCLLPYVDFGWYFGVNTSANCDIIRFYVDFCKDFGVVAVIAVVDVVTIVMIKVTSPETRQTTTATSMESQKKRQREIKFVKQCLIQGAVFAAELLLFFIVSRCQAHPVSIFLCTTVAWSLVHWGSLHGLVFIFPFPGLYGIGYLASYTSSYVLVIIWIFLFGITVLTIFLVSIVRLRAIARHNSIFHFNDKFYYIFTFTLSLYILVPMPFCWISSGSTPIETQNFVKTYYPNTLKVLDILGVFIYTDAWKFRRIIIVAVGLISTAGCLYVFLCQAILYEIRQQCRTLSSTVLKYHRKALKDTIVQIVILGIFLGTTPCLQILNAYRDPEADTITATIVINAIFVSSPIPYAITIIYQNTTYRRYIISMLHFRDKPKIPKVGSTIQISIVPGNNSPRSPHSKNRQ</sequence>
<feature type="transmembrane region" description="Helical" evidence="6">
    <location>
        <begin position="160"/>
        <end position="180"/>
    </location>
</feature>
<evidence type="ECO:0000313" key="8">
    <source>
        <dbReference type="EMBL" id="UMM33997.1"/>
    </source>
</evidence>
<dbReference type="Proteomes" id="UP000829354">
    <property type="component" value="Chromosome V"/>
</dbReference>
<feature type="transmembrane region" description="Helical" evidence="6">
    <location>
        <begin position="334"/>
        <end position="354"/>
    </location>
</feature>
<evidence type="ECO:0000256" key="5">
    <source>
        <dbReference type="SAM" id="MobiDB-lite"/>
    </source>
</evidence>
<dbReference type="SUPFAM" id="SSF101447">
    <property type="entry name" value="Formin homology 2 domain (FH2 domain)"/>
    <property type="match status" value="1"/>
</dbReference>
<dbReference type="InterPro" id="IPR017452">
    <property type="entry name" value="GPCR_Rhodpsn_7TM"/>
</dbReference>
<feature type="transmembrane region" description="Helical" evidence="6">
    <location>
        <begin position="233"/>
        <end position="253"/>
    </location>
</feature>
<dbReference type="PANTHER" id="PTHR23017:SF19">
    <property type="entry name" value="7TM GPCR SERPENTINE RECEPTOR CLASS X (SRX) DOMAIN-CONTAINING PROTEIN"/>
    <property type="match status" value="1"/>
</dbReference>
<feature type="transmembrane region" description="Helical" evidence="6">
    <location>
        <begin position="124"/>
        <end position="148"/>
    </location>
</feature>
<feature type="transmembrane region" description="Helical" evidence="6">
    <location>
        <begin position="192"/>
        <end position="212"/>
    </location>
</feature>
<feature type="transmembrane region" description="Helical" evidence="6">
    <location>
        <begin position="509"/>
        <end position="533"/>
    </location>
</feature>
<comment type="subcellular location">
    <subcellularLocation>
        <location evidence="1">Membrane</location>
    </subcellularLocation>
</comment>
<feature type="region of interest" description="Disordered" evidence="5">
    <location>
        <begin position="1"/>
        <end position="89"/>
    </location>
</feature>
<feature type="transmembrane region" description="Helical" evidence="6">
    <location>
        <begin position="447"/>
        <end position="470"/>
    </location>
</feature>
<accession>A0AAE9JKM0</accession>
<dbReference type="InterPro" id="IPR019430">
    <property type="entry name" value="7TM_GPCR_serpentine_rcpt_Srx"/>
</dbReference>
<dbReference type="GO" id="GO:0016020">
    <property type="term" value="C:membrane"/>
    <property type="evidence" value="ECO:0007669"/>
    <property type="project" value="UniProtKB-SubCell"/>
</dbReference>
<keyword evidence="2 6" id="KW-0812">Transmembrane</keyword>
<feature type="transmembrane region" description="Helical" evidence="6">
    <location>
        <begin position="97"/>
        <end position="118"/>
    </location>
</feature>
<evidence type="ECO:0000259" key="7">
    <source>
        <dbReference type="PROSITE" id="PS50262"/>
    </source>
</evidence>
<reference evidence="8 9" key="1">
    <citation type="submission" date="2022-04" db="EMBL/GenBank/DDBJ databases">
        <title>Chromosome-level reference genomes for two strains of Caenorhabditis briggsae: an improved platform for comparative genomics.</title>
        <authorList>
            <person name="Stevens L."/>
            <person name="Andersen E."/>
        </authorList>
    </citation>
    <scope>NUCLEOTIDE SEQUENCE [LARGE SCALE GENOMIC DNA]</scope>
    <source>
        <strain evidence="8">VX34</strain>
        <tissue evidence="8">Whole-organism</tissue>
    </source>
</reference>
<organism evidence="8 9">
    <name type="scientific">Caenorhabditis briggsae</name>
    <dbReference type="NCBI Taxonomy" id="6238"/>
    <lineage>
        <taxon>Eukaryota</taxon>
        <taxon>Metazoa</taxon>
        <taxon>Ecdysozoa</taxon>
        <taxon>Nematoda</taxon>
        <taxon>Chromadorea</taxon>
        <taxon>Rhabditida</taxon>
        <taxon>Rhabditina</taxon>
        <taxon>Rhabditomorpha</taxon>
        <taxon>Rhabditoidea</taxon>
        <taxon>Rhabditidae</taxon>
        <taxon>Peloderinae</taxon>
        <taxon>Caenorhabditis</taxon>
    </lineage>
</organism>
<feature type="transmembrane region" description="Helical" evidence="6">
    <location>
        <begin position="289"/>
        <end position="306"/>
    </location>
</feature>
<feature type="transmembrane region" description="Helical" evidence="6">
    <location>
        <begin position="383"/>
        <end position="400"/>
    </location>
</feature>
<dbReference type="SUPFAM" id="SSF81321">
    <property type="entry name" value="Family A G protein-coupled receptor-like"/>
    <property type="match status" value="1"/>
</dbReference>
<dbReference type="Pfam" id="PF10328">
    <property type="entry name" value="7TM_GPCR_Srx"/>
    <property type="match status" value="1"/>
</dbReference>
<feature type="transmembrane region" description="Helical" evidence="6">
    <location>
        <begin position="592"/>
        <end position="611"/>
    </location>
</feature>
<feature type="transmembrane region" description="Helical" evidence="6">
    <location>
        <begin position="558"/>
        <end position="580"/>
    </location>
</feature>
<feature type="compositionally biased region" description="Pro residues" evidence="5">
    <location>
        <begin position="30"/>
        <end position="54"/>
    </location>
</feature>
<proteinExistence type="predicted"/>
<evidence type="ECO:0000256" key="1">
    <source>
        <dbReference type="ARBA" id="ARBA00004370"/>
    </source>
</evidence>
<dbReference type="CDD" id="cd00637">
    <property type="entry name" value="7tm_classA_rhodopsin-like"/>
    <property type="match status" value="1"/>
</dbReference>
<evidence type="ECO:0000313" key="9">
    <source>
        <dbReference type="Proteomes" id="UP000829354"/>
    </source>
</evidence>
<keyword evidence="3 6" id="KW-1133">Transmembrane helix</keyword>
<feature type="transmembrane region" description="Helical" evidence="6">
    <location>
        <begin position="360"/>
        <end position="376"/>
    </location>
</feature>
<gene>
    <name evidence="8" type="ORF">L5515_007263</name>
</gene>
<evidence type="ECO:0000256" key="2">
    <source>
        <dbReference type="ARBA" id="ARBA00022692"/>
    </source>
</evidence>
<dbReference type="EMBL" id="CP092624">
    <property type="protein sequence ID" value="UMM33997.1"/>
    <property type="molecule type" value="Genomic_DNA"/>
</dbReference>
<dbReference type="AlphaFoldDB" id="A0AAE9JKM0"/>
<feature type="compositionally biased region" description="Basic residues" evidence="5">
    <location>
        <begin position="57"/>
        <end position="66"/>
    </location>
</feature>